<evidence type="ECO:0008006" key="3">
    <source>
        <dbReference type="Google" id="ProtNLM"/>
    </source>
</evidence>
<dbReference type="PROSITE" id="PS51257">
    <property type="entry name" value="PROKAR_LIPOPROTEIN"/>
    <property type="match status" value="1"/>
</dbReference>
<reference evidence="1 2" key="1">
    <citation type="submission" date="2019-02" db="EMBL/GenBank/DDBJ databases">
        <title>Prokaryotic population dynamics and viral predation in marine succession experiment using metagenomics: the confinement effect.</title>
        <authorList>
            <person name="Haro-Moreno J.M."/>
            <person name="Rodriguez-Valera F."/>
            <person name="Lopez-Perez M."/>
        </authorList>
    </citation>
    <scope>NUCLEOTIDE SEQUENCE [LARGE SCALE GENOMIC DNA]</scope>
    <source>
        <strain evidence="1">MED-G161</strain>
    </source>
</reference>
<organism evidence="1 2">
    <name type="scientific">SAR86 cluster bacterium</name>
    <dbReference type="NCBI Taxonomy" id="2030880"/>
    <lineage>
        <taxon>Bacteria</taxon>
        <taxon>Pseudomonadati</taxon>
        <taxon>Pseudomonadota</taxon>
        <taxon>Gammaproteobacteria</taxon>
        <taxon>SAR86 cluster</taxon>
    </lineage>
</organism>
<evidence type="ECO:0000313" key="2">
    <source>
        <dbReference type="Proteomes" id="UP000315498"/>
    </source>
</evidence>
<dbReference type="Proteomes" id="UP000315498">
    <property type="component" value="Unassembled WGS sequence"/>
</dbReference>
<protein>
    <recommendedName>
        <fullName evidence="3">Lipoprotein</fullName>
    </recommendedName>
</protein>
<dbReference type="AlphaFoldDB" id="A0A520MSL7"/>
<proteinExistence type="predicted"/>
<dbReference type="EMBL" id="SHBG01000024">
    <property type="protein sequence ID" value="RZO24211.1"/>
    <property type="molecule type" value="Genomic_DNA"/>
</dbReference>
<comment type="caution">
    <text evidence="1">The sequence shown here is derived from an EMBL/GenBank/DDBJ whole genome shotgun (WGS) entry which is preliminary data.</text>
</comment>
<sequence>MNPIKYISLIVIFLTSCSSDLNEGLEANLLISPDYQFTTQFFECKLNEGFNLISLESFLSDLVKEDSNNKTKEYDFKIYFPKSDYVDQFIMNLQNYSTNDAYINFLDRLSNNGFDEIASCKFDKNELKGLSLFKSGLETVKSSYTIELLRCNYNEGYNFGTFRIAVDRFANKISSLDIPYQAVYLQSESPSEDFIWINHYYLKDFSNEISTEWINNPEATDIKGEFLENAKCINAKIYDVFEIS</sequence>
<accession>A0A520MSL7</accession>
<gene>
    <name evidence="1" type="ORF">EVA94_02885</name>
</gene>
<evidence type="ECO:0000313" key="1">
    <source>
        <dbReference type="EMBL" id="RZO24211.1"/>
    </source>
</evidence>
<name>A0A520MSL7_9GAMM</name>